<reference evidence="28 29" key="1">
    <citation type="journal article" date="2018" name="Sci. Rep.">
        <title>Genome sequence of the cauliflower mushroom Sparassis crispa (Hanabiratake) and its association with beneficial usage.</title>
        <authorList>
            <person name="Kiyama R."/>
            <person name="Furutani Y."/>
            <person name="Kawaguchi K."/>
            <person name="Nakanishi T."/>
        </authorList>
    </citation>
    <scope>NUCLEOTIDE SEQUENCE [LARGE SCALE GENOMIC DNA]</scope>
</reference>
<keyword evidence="14" id="KW-0460">Magnesium</keyword>
<keyword evidence="6" id="KW-0548">Nucleotidyltransferase</keyword>
<dbReference type="GO" id="GO:0008270">
    <property type="term" value="F:zinc ion binding"/>
    <property type="evidence" value="ECO:0007669"/>
    <property type="project" value="UniProtKB-KW"/>
</dbReference>
<feature type="region of interest" description="Disordered" evidence="25">
    <location>
        <begin position="208"/>
        <end position="234"/>
    </location>
</feature>
<dbReference type="GO" id="GO:0006310">
    <property type="term" value="P:DNA recombination"/>
    <property type="evidence" value="ECO:0007669"/>
    <property type="project" value="UniProtKB-KW"/>
</dbReference>
<evidence type="ECO:0000256" key="2">
    <source>
        <dbReference type="ARBA" id="ARBA00022578"/>
    </source>
</evidence>
<dbReference type="GO" id="GO:0006397">
    <property type="term" value="P:mRNA processing"/>
    <property type="evidence" value="ECO:0007669"/>
    <property type="project" value="UniProtKB-KW"/>
</dbReference>
<dbReference type="PANTHER" id="PTHR42648">
    <property type="entry name" value="TRANSPOSASE, PUTATIVE-RELATED"/>
    <property type="match status" value="1"/>
</dbReference>
<gene>
    <name evidence="28" type="ORF">SCP_0100260</name>
</gene>
<evidence type="ECO:0000256" key="12">
    <source>
        <dbReference type="ARBA" id="ARBA00022801"/>
    </source>
</evidence>
<evidence type="ECO:0000256" key="3">
    <source>
        <dbReference type="ARBA" id="ARBA00022612"/>
    </source>
</evidence>
<evidence type="ECO:0000256" key="9">
    <source>
        <dbReference type="ARBA" id="ARBA00022741"/>
    </source>
</evidence>
<proteinExistence type="predicted"/>
<evidence type="ECO:0000256" key="13">
    <source>
        <dbReference type="ARBA" id="ARBA00022840"/>
    </source>
</evidence>
<evidence type="ECO:0000256" key="15">
    <source>
        <dbReference type="ARBA" id="ARBA00022884"/>
    </source>
</evidence>
<dbReference type="GO" id="GO:0006508">
    <property type="term" value="P:proteolysis"/>
    <property type="evidence" value="ECO:0007669"/>
    <property type="project" value="UniProtKB-KW"/>
</dbReference>
<dbReference type="SUPFAM" id="SSF57756">
    <property type="entry name" value="Retrovirus zinc finger-like domains"/>
    <property type="match status" value="1"/>
</dbReference>
<dbReference type="InterPro" id="IPR043502">
    <property type="entry name" value="DNA/RNA_pol_sf"/>
</dbReference>
<dbReference type="InterPro" id="IPR039537">
    <property type="entry name" value="Retrotran_Ty1/copia-like"/>
</dbReference>
<comment type="catalytic activity">
    <reaction evidence="22">
        <text>DNA(n) + a 2'-deoxyribonucleoside 5'-triphosphate = DNA(n+1) + diphosphate</text>
        <dbReference type="Rhea" id="RHEA:22508"/>
        <dbReference type="Rhea" id="RHEA-COMP:17339"/>
        <dbReference type="Rhea" id="RHEA-COMP:17340"/>
        <dbReference type="ChEBI" id="CHEBI:33019"/>
        <dbReference type="ChEBI" id="CHEBI:61560"/>
        <dbReference type="ChEBI" id="CHEBI:173112"/>
        <dbReference type="EC" id="2.7.7.49"/>
    </reaction>
</comment>
<keyword evidence="16" id="KW-0229">DNA integration</keyword>
<dbReference type="Gene3D" id="3.30.420.10">
    <property type="entry name" value="Ribonuclease H-like superfamily/Ribonuclease H"/>
    <property type="match status" value="1"/>
</dbReference>
<evidence type="ECO:0000259" key="26">
    <source>
        <dbReference type="PROSITE" id="PS50158"/>
    </source>
</evidence>
<dbReference type="SUPFAM" id="SSF56672">
    <property type="entry name" value="DNA/RNA polymerases"/>
    <property type="match status" value="1"/>
</dbReference>
<keyword evidence="17" id="KW-0695">RNA-directed DNA polymerase</keyword>
<evidence type="ECO:0000256" key="11">
    <source>
        <dbReference type="ARBA" id="ARBA00022759"/>
    </source>
</evidence>
<dbReference type="GO" id="GO:0004190">
    <property type="term" value="F:aspartic-type endopeptidase activity"/>
    <property type="evidence" value="ECO:0007669"/>
    <property type="project" value="UniProtKB-KW"/>
</dbReference>
<dbReference type="InterPro" id="IPR025724">
    <property type="entry name" value="GAG-pre-integrase_dom"/>
</dbReference>
<keyword evidence="4" id="KW-0507">mRNA processing</keyword>
<feature type="region of interest" description="Disordered" evidence="25">
    <location>
        <begin position="768"/>
        <end position="928"/>
    </location>
</feature>
<keyword evidence="3" id="KW-1188">Viral release from host cell</keyword>
<keyword evidence="10" id="KW-0064">Aspartyl protease</keyword>
<evidence type="ECO:0000256" key="16">
    <source>
        <dbReference type="ARBA" id="ARBA00022908"/>
    </source>
</evidence>
<dbReference type="Pfam" id="PF07727">
    <property type="entry name" value="RVT_2"/>
    <property type="match status" value="1"/>
</dbReference>
<feature type="compositionally biased region" description="Pro residues" evidence="25">
    <location>
        <begin position="849"/>
        <end position="858"/>
    </location>
</feature>
<feature type="compositionally biased region" description="Acidic residues" evidence="25">
    <location>
        <begin position="799"/>
        <end position="834"/>
    </location>
</feature>
<evidence type="ECO:0000256" key="10">
    <source>
        <dbReference type="ARBA" id="ARBA00022750"/>
    </source>
</evidence>
<comment type="catalytic activity">
    <reaction evidence="23">
        <text>DNA(n) + a 2'-deoxyribonucleoside 5'-triphosphate = DNA(n+1) + diphosphate</text>
        <dbReference type="Rhea" id="RHEA:22508"/>
        <dbReference type="Rhea" id="RHEA-COMP:17339"/>
        <dbReference type="Rhea" id="RHEA-COMP:17340"/>
        <dbReference type="ChEBI" id="CHEBI:33019"/>
        <dbReference type="ChEBI" id="CHEBI:61560"/>
        <dbReference type="ChEBI" id="CHEBI:173112"/>
        <dbReference type="EC" id="2.7.7.7"/>
    </reaction>
</comment>
<dbReference type="InParanoid" id="A0A401G4V0"/>
<dbReference type="STRING" id="139825.A0A401G4V0"/>
<dbReference type="GO" id="GO:0004519">
    <property type="term" value="F:endonuclease activity"/>
    <property type="evidence" value="ECO:0007669"/>
    <property type="project" value="UniProtKB-KW"/>
</dbReference>
<feature type="domain" description="CCHC-type" evidence="26">
    <location>
        <begin position="236"/>
        <end position="252"/>
    </location>
</feature>
<keyword evidence="21" id="KW-0511">Multifunctional enzyme</keyword>
<keyword evidence="20" id="KW-0233">DNA recombination</keyword>
<dbReference type="OrthoDB" id="7691805at2759"/>
<dbReference type="EMBL" id="BFAD01000001">
    <property type="protein sequence ID" value="GBE77154.1"/>
    <property type="molecule type" value="Genomic_DNA"/>
</dbReference>
<dbReference type="InterPro" id="IPR001584">
    <property type="entry name" value="Integrase_cat-core"/>
</dbReference>
<dbReference type="RefSeq" id="XP_027608067.1">
    <property type="nucleotide sequence ID" value="XM_027752266.1"/>
</dbReference>
<evidence type="ECO:0000256" key="8">
    <source>
        <dbReference type="ARBA" id="ARBA00022723"/>
    </source>
</evidence>
<feature type="compositionally biased region" description="Pro residues" evidence="25">
    <location>
        <begin position="785"/>
        <end position="795"/>
    </location>
</feature>
<evidence type="ECO:0000256" key="7">
    <source>
        <dbReference type="ARBA" id="ARBA00022722"/>
    </source>
</evidence>
<dbReference type="InterPro" id="IPR057670">
    <property type="entry name" value="SH3_retrovirus"/>
</dbReference>
<evidence type="ECO:0000256" key="24">
    <source>
        <dbReference type="PROSITE-ProRule" id="PRU00047"/>
    </source>
</evidence>
<evidence type="ECO:0000256" key="19">
    <source>
        <dbReference type="ARBA" id="ARBA00023113"/>
    </source>
</evidence>
<evidence type="ECO:0000256" key="20">
    <source>
        <dbReference type="ARBA" id="ARBA00023172"/>
    </source>
</evidence>
<dbReference type="SUPFAM" id="SSF51735">
    <property type="entry name" value="NAD(P)-binding Rossmann-fold domains"/>
    <property type="match status" value="1"/>
</dbReference>
<dbReference type="PANTHER" id="PTHR42648:SF11">
    <property type="entry name" value="TRANSPOSON TY4-P GAG-POL POLYPROTEIN"/>
    <property type="match status" value="1"/>
</dbReference>
<keyword evidence="2" id="KW-0815">Transposition</keyword>
<dbReference type="InterPro" id="IPR008030">
    <property type="entry name" value="NmrA-like"/>
</dbReference>
<evidence type="ECO:0000256" key="23">
    <source>
        <dbReference type="ARBA" id="ARBA00049244"/>
    </source>
</evidence>
<evidence type="ECO:0000256" key="21">
    <source>
        <dbReference type="ARBA" id="ARBA00023268"/>
    </source>
</evidence>
<keyword evidence="29" id="KW-1185">Reference proteome</keyword>
<evidence type="ECO:0000256" key="22">
    <source>
        <dbReference type="ARBA" id="ARBA00048173"/>
    </source>
</evidence>
<comment type="function">
    <text evidence="1">The aspartyl protease (PR) mediates the proteolytic cleavages of the Gag and Gag-Pol polyproteins after assembly of the VLP.</text>
</comment>
<dbReference type="GO" id="GO:0005524">
    <property type="term" value="F:ATP binding"/>
    <property type="evidence" value="ECO:0007669"/>
    <property type="project" value="UniProtKB-KW"/>
</dbReference>
<evidence type="ECO:0000256" key="18">
    <source>
        <dbReference type="ARBA" id="ARBA00022932"/>
    </source>
</evidence>
<dbReference type="GO" id="GO:0003964">
    <property type="term" value="F:RNA-directed DNA polymerase activity"/>
    <property type="evidence" value="ECO:0007669"/>
    <property type="project" value="UniProtKB-KW"/>
</dbReference>
<keyword evidence="19" id="KW-0917">Virion maturation</keyword>
<feature type="domain" description="Integrase catalytic" evidence="27">
    <location>
        <begin position="527"/>
        <end position="696"/>
    </location>
</feature>
<sequence>MSLYPPISQASSKAESKRLYDVPFLESNGGNFQTWKYRTTTILRLRGLYSLIDGTEADPGTVDTMKKAEWDVRNNEALAQITLTLKDEPLNGVMYSMTAQDAWEKLNRRYEGRGKQTLAYLISDLFRSTLSDESPLEPQLNTMQQKAHILETLGLTLDDTLIAIAMAISLPPSYSTLRTILMASDLKLTVEKVVNEVLSEEKRRGETTAASALIAKHADTKSKSKGKDKDKKKKGKCAFCGYTGHTKDDCRKFKASQVEGATAKGDKKAEKAADAKESAKIASVGEADSETLRLFVAEELARGDDLHRWIVDSGASSHMTSHREWFVNYRALATPKRVYLGDERFILAVGIGQVTLRAAVDHGSTNTGIVQEVLHVPDLNGNLLSVSQFDRNSYDVRFADGTCRISNAQGRLSAIGYMRRNLYVLDVTTQLPERTYILQAKDLPPSYDDSMDDPPLHAFVAKETTSSASAQVWHRRLGHISVDSVLKMVRKGMVKGMSIVGEKVSNVTCKPCLHGKQTRQPIPKESDVENPRVLHRTYSDVCGPMQTQTRSGHRYFITFIDGHTHHLVANLMKTKDEALSHFKAFVERAEVETGQRANILRTDGGGEYESKEFEAYLKEKGIHHEKTNAYTPQENGVSERMNRTIEEMARSMLNDAGLPNTYWGDAVLHAVHILNSVPTRTLPDNLTPHEAYTGNKPSVAHLRVFGCKAYVHVPKEKRQKLDSKTFECTHLGFAANRKAYRLVHRATGRIVESRDVYFDEGTEVAPSRVTIDVTPTQEAPDARPQLPPSPRPPRPTVEDVPDEDEDAPALLDVDDSDDEDDDDNADEDSDDDVPLPEIRRRRHAARAAQPPPPPPPAPELRRSGRTRTAPVAADDDRYFVSSYTRKPKGQDDVGGVGADAAAADSENAEEVGDAENAHKATSWDEPQTYEEAMSRPDAARWKAACAEELHAFVKAELYDEVERPRNRKVIDCKWVFKIKRGPDGEIEKYKARLVAKGFTQVEGLDFNETFAPVAKFASVRTLLALAAKLDLEIHQMDVKSAFLNGDLDEEIYMKVPPGFHRSNSLVWKLNKALYGLKQAGREWYKKIRAEFEALGFTRCHSDHSVFYKNDDGILLIIAIYVDDMLILSDNLTAVTTLKEDLKSRFEMTDLGEARWLLGMEITRDRPRRVLELSQHQYVEKCLAQHGMADCRPVSTPMAQNQKLVKLSEAEIDPKPYQSVLGSLMYAMIGTRPDLAFTVGALSQHAATPGKEHWIALMRAYRYLRGTADKKLVYCGTTKEKEPLLGYVDADWAANVNDRRSVTGFVFLISEGAVSWSSKRQHSTAQSSTEAEYMAGAHGTKEAVWLRAFLSEIGQVQKGPTPLLIDNQSAIALSKNAAFHERTKHIAVRYHFIREKYDSGEIEPEYVPTGNQVADVLTKGLPRSTGGRSDDAPQSLVCYRTRLSCAWSRSRSVRHPLDAFPPRRVLAIGRTSTFVIRELLQSSSVTPQNLRLLVHSSNAVEKVRAQFPQIPESSFVVGDYLEASTLPPAFKGVDIVFHNAPTFHPLETAMGITVINAAKTAGVQHFVYCSVLFPILTKLLNHKVKAIRSATMPLNVSSRISVKPSHRHSQSI</sequence>
<keyword evidence="24" id="KW-0863">Zinc-finger</keyword>
<evidence type="ECO:0000256" key="17">
    <source>
        <dbReference type="ARBA" id="ARBA00022918"/>
    </source>
</evidence>
<keyword evidence="11" id="KW-0255">Endonuclease</keyword>
<accession>A0A401G4V0</accession>
<organism evidence="28 29">
    <name type="scientific">Sparassis crispa</name>
    <dbReference type="NCBI Taxonomy" id="139825"/>
    <lineage>
        <taxon>Eukaryota</taxon>
        <taxon>Fungi</taxon>
        <taxon>Dikarya</taxon>
        <taxon>Basidiomycota</taxon>
        <taxon>Agaricomycotina</taxon>
        <taxon>Agaricomycetes</taxon>
        <taxon>Polyporales</taxon>
        <taxon>Sparassidaceae</taxon>
        <taxon>Sparassis</taxon>
    </lineage>
</organism>
<feature type="compositionally biased region" description="Basic and acidic residues" evidence="25">
    <location>
        <begin position="216"/>
        <end position="229"/>
    </location>
</feature>
<dbReference type="InterPro" id="IPR012337">
    <property type="entry name" value="RNaseH-like_sf"/>
</dbReference>
<dbReference type="GO" id="GO:0015074">
    <property type="term" value="P:DNA integration"/>
    <property type="evidence" value="ECO:0007669"/>
    <property type="project" value="UniProtKB-KW"/>
</dbReference>
<dbReference type="Proteomes" id="UP000287166">
    <property type="component" value="Unassembled WGS sequence"/>
</dbReference>
<dbReference type="Pfam" id="PF25597">
    <property type="entry name" value="SH3_retrovirus"/>
    <property type="match status" value="1"/>
</dbReference>
<dbReference type="CDD" id="cd09272">
    <property type="entry name" value="RNase_HI_RT_Ty1"/>
    <property type="match status" value="1"/>
</dbReference>
<evidence type="ECO:0000256" key="5">
    <source>
        <dbReference type="ARBA" id="ARBA00022670"/>
    </source>
</evidence>
<dbReference type="InterPro" id="IPR013103">
    <property type="entry name" value="RVT_2"/>
</dbReference>
<dbReference type="GO" id="GO:0032196">
    <property type="term" value="P:transposition"/>
    <property type="evidence" value="ECO:0007669"/>
    <property type="project" value="UniProtKB-KW"/>
</dbReference>
<dbReference type="SUPFAM" id="SSF53098">
    <property type="entry name" value="Ribonuclease H-like"/>
    <property type="match status" value="1"/>
</dbReference>
<dbReference type="Pfam" id="PF00665">
    <property type="entry name" value="rve"/>
    <property type="match status" value="1"/>
</dbReference>
<dbReference type="PROSITE" id="PS50158">
    <property type="entry name" value="ZF_CCHC"/>
    <property type="match status" value="1"/>
</dbReference>
<keyword evidence="15" id="KW-0694">RNA-binding</keyword>
<evidence type="ECO:0000256" key="6">
    <source>
        <dbReference type="ARBA" id="ARBA00022695"/>
    </source>
</evidence>
<dbReference type="Pfam" id="PF05368">
    <property type="entry name" value="NmrA"/>
    <property type="match status" value="1"/>
</dbReference>
<dbReference type="Pfam" id="PF14223">
    <property type="entry name" value="Retrotran_gag_2"/>
    <property type="match status" value="1"/>
</dbReference>
<dbReference type="InterPro" id="IPR054722">
    <property type="entry name" value="PolX-like_BBD"/>
</dbReference>
<keyword evidence="18" id="KW-0808">Transferase</keyword>
<dbReference type="InterPro" id="IPR036397">
    <property type="entry name" value="RNaseH_sf"/>
</dbReference>
<dbReference type="PROSITE" id="PS50994">
    <property type="entry name" value="INTEGRASE"/>
    <property type="match status" value="1"/>
</dbReference>
<keyword evidence="8" id="KW-0479">Metal-binding</keyword>
<dbReference type="GO" id="GO:0003887">
    <property type="term" value="F:DNA-directed DNA polymerase activity"/>
    <property type="evidence" value="ECO:0007669"/>
    <property type="project" value="UniProtKB-KW"/>
</dbReference>
<dbReference type="InterPro" id="IPR001878">
    <property type="entry name" value="Znf_CCHC"/>
</dbReference>
<keyword evidence="9" id="KW-0547">Nucleotide-binding</keyword>
<evidence type="ECO:0000313" key="29">
    <source>
        <dbReference type="Proteomes" id="UP000287166"/>
    </source>
</evidence>
<evidence type="ECO:0000256" key="25">
    <source>
        <dbReference type="SAM" id="MobiDB-lite"/>
    </source>
</evidence>
<keyword evidence="5" id="KW-0645">Protease</keyword>
<name>A0A401G4V0_9APHY</name>
<evidence type="ECO:0000256" key="14">
    <source>
        <dbReference type="ARBA" id="ARBA00022842"/>
    </source>
</evidence>
<dbReference type="GO" id="GO:0003723">
    <property type="term" value="F:RNA binding"/>
    <property type="evidence" value="ECO:0007669"/>
    <property type="project" value="UniProtKB-KW"/>
</dbReference>
<dbReference type="InterPro" id="IPR036291">
    <property type="entry name" value="NAD(P)-bd_dom_sf"/>
</dbReference>
<dbReference type="InterPro" id="IPR036875">
    <property type="entry name" value="Znf_CCHC_sf"/>
</dbReference>
<keyword evidence="12" id="KW-0378">Hydrolase</keyword>
<dbReference type="Pfam" id="PF22936">
    <property type="entry name" value="Pol_BBD"/>
    <property type="match status" value="1"/>
</dbReference>
<comment type="caution">
    <text evidence="28">The sequence shown here is derived from an EMBL/GenBank/DDBJ whole genome shotgun (WGS) entry which is preliminary data.</text>
</comment>
<evidence type="ECO:0000256" key="1">
    <source>
        <dbReference type="ARBA" id="ARBA00002180"/>
    </source>
</evidence>
<keyword evidence="13" id="KW-0067">ATP-binding</keyword>
<protein>
    <submittedName>
        <fullName evidence="28">Retrovirus-related Pol polyprotein from transposon TNT 1-94</fullName>
    </submittedName>
</protein>
<dbReference type="Pfam" id="PF13976">
    <property type="entry name" value="gag_pre-integrs"/>
    <property type="match status" value="1"/>
</dbReference>
<keyword evidence="18" id="KW-0239">DNA-directed DNA polymerase</keyword>
<dbReference type="GeneID" id="38774071"/>
<dbReference type="GO" id="GO:0005634">
    <property type="term" value="C:nucleus"/>
    <property type="evidence" value="ECO:0007669"/>
    <property type="project" value="UniProtKB-ARBA"/>
</dbReference>
<keyword evidence="7" id="KW-0540">Nuclease</keyword>
<evidence type="ECO:0000313" key="28">
    <source>
        <dbReference type="EMBL" id="GBE77154.1"/>
    </source>
</evidence>
<dbReference type="Gene3D" id="3.40.50.720">
    <property type="entry name" value="NAD(P)-binding Rossmann-like Domain"/>
    <property type="match status" value="1"/>
</dbReference>
<keyword evidence="24" id="KW-0862">Zinc</keyword>
<evidence type="ECO:0000259" key="27">
    <source>
        <dbReference type="PROSITE" id="PS50994"/>
    </source>
</evidence>
<evidence type="ECO:0000256" key="4">
    <source>
        <dbReference type="ARBA" id="ARBA00022664"/>
    </source>
</evidence>